<dbReference type="PIRSF" id="PIRSF001529">
    <property type="entry name" value="Ser-tRNA-synth_IIa"/>
    <property type="match status" value="1"/>
</dbReference>
<dbReference type="InterPro" id="IPR006195">
    <property type="entry name" value="aa-tRNA-synth_II"/>
</dbReference>
<dbReference type="GO" id="GO:0005737">
    <property type="term" value="C:cytoplasm"/>
    <property type="evidence" value="ECO:0007669"/>
    <property type="project" value="UniProtKB-SubCell"/>
</dbReference>
<keyword evidence="9 12" id="KW-0030">Aminoacyl-tRNA synthetase</keyword>
<dbReference type="InterPro" id="IPR002317">
    <property type="entry name" value="Ser-tRNA-ligase_type_1"/>
</dbReference>
<keyword evidence="15" id="KW-0175">Coiled coil</keyword>
<evidence type="ECO:0000256" key="14">
    <source>
        <dbReference type="PIRSR" id="PIRSR001529-2"/>
    </source>
</evidence>
<evidence type="ECO:0000256" key="8">
    <source>
        <dbReference type="ARBA" id="ARBA00022917"/>
    </source>
</evidence>
<dbReference type="RefSeq" id="WP_076003725.1">
    <property type="nucleotide sequence ID" value="NZ_CP018258.1"/>
</dbReference>
<evidence type="ECO:0000259" key="16">
    <source>
        <dbReference type="PROSITE" id="PS50862"/>
    </source>
</evidence>
<dbReference type="EC" id="6.1.1.11" evidence="12"/>
<dbReference type="GO" id="GO:0005524">
    <property type="term" value="F:ATP binding"/>
    <property type="evidence" value="ECO:0007669"/>
    <property type="project" value="UniProtKB-UniRule"/>
</dbReference>
<dbReference type="PANTHER" id="PTHR43697">
    <property type="entry name" value="SERYL-TRNA SYNTHETASE"/>
    <property type="match status" value="1"/>
</dbReference>
<evidence type="ECO:0000256" key="15">
    <source>
        <dbReference type="SAM" id="Coils"/>
    </source>
</evidence>
<evidence type="ECO:0000256" key="12">
    <source>
        <dbReference type="HAMAP-Rule" id="MF_00176"/>
    </source>
</evidence>
<feature type="binding site" evidence="13">
    <location>
        <position position="250"/>
    </location>
    <ligand>
        <name>L-serine</name>
        <dbReference type="ChEBI" id="CHEBI:33384"/>
    </ligand>
</feature>
<dbReference type="InterPro" id="IPR045864">
    <property type="entry name" value="aa-tRNA-synth_II/BPL/LPL"/>
</dbReference>
<dbReference type="AlphaFoldDB" id="A0A1P8F6C9"/>
<gene>
    <name evidence="12 17" type="primary">serS</name>
    <name evidence="17" type="ORF">Dform_00630</name>
</gene>
<feature type="binding site" evidence="12">
    <location>
        <position position="373"/>
    </location>
    <ligand>
        <name>L-serine</name>
        <dbReference type="ChEBI" id="CHEBI:33384"/>
    </ligand>
</feature>
<dbReference type="OrthoDB" id="9804647at2"/>
<dbReference type="CDD" id="cd00770">
    <property type="entry name" value="SerRS_core"/>
    <property type="match status" value="1"/>
</dbReference>
<evidence type="ECO:0000256" key="1">
    <source>
        <dbReference type="ARBA" id="ARBA00004496"/>
    </source>
</evidence>
<evidence type="ECO:0000256" key="10">
    <source>
        <dbReference type="ARBA" id="ARBA00047929"/>
    </source>
</evidence>
<comment type="caution">
    <text evidence="12">Lacks conserved residue(s) required for the propagation of feature annotation.</text>
</comment>
<evidence type="ECO:0000256" key="9">
    <source>
        <dbReference type="ARBA" id="ARBA00023146"/>
    </source>
</evidence>
<comment type="function">
    <text evidence="12">Catalyzes the attachment of serine to tRNA(Ser). Is also able to aminoacylate tRNA(Sec) with serine, to form the misacylated tRNA L-seryl-tRNA(Sec), which will be further converted into selenocysteinyl-tRNA(Sec).</text>
</comment>
<comment type="domain">
    <text evidence="12">Consists of two distinct domains, a catalytic core and a N-terminal extension that is involved in tRNA binding.</text>
</comment>
<dbReference type="PRINTS" id="PR00981">
    <property type="entry name" value="TRNASYNTHSER"/>
</dbReference>
<evidence type="ECO:0000256" key="2">
    <source>
        <dbReference type="ARBA" id="ARBA00005045"/>
    </source>
</evidence>
<feature type="binding site" evidence="13">
    <location>
        <position position="219"/>
    </location>
    <ligand>
        <name>L-serine</name>
        <dbReference type="ChEBI" id="CHEBI:33384"/>
    </ligand>
</feature>
<dbReference type="InterPro" id="IPR015866">
    <property type="entry name" value="Ser-tRNA-synth_1_N"/>
</dbReference>
<comment type="subcellular location">
    <subcellularLocation>
        <location evidence="1 12">Cytoplasm</location>
    </subcellularLocation>
</comment>
<keyword evidence="8 12" id="KW-0648">Protein biosynthesis</keyword>
<evidence type="ECO:0000313" key="17">
    <source>
        <dbReference type="EMBL" id="APV43985.1"/>
    </source>
</evidence>
<feature type="binding site" evidence="12 14">
    <location>
        <begin position="337"/>
        <end position="340"/>
    </location>
    <ligand>
        <name>ATP</name>
        <dbReference type="ChEBI" id="CHEBI:30616"/>
    </ligand>
</feature>
<dbReference type="UniPathway" id="UPA00906">
    <property type="reaction ID" value="UER00895"/>
</dbReference>
<keyword evidence="5 12" id="KW-0436">Ligase</keyword>
<comment type="pathway">
    <text evidence="2 12">Aminoacyl-tRNA biosynthesis; selenocysteinyl-tRNA(Sec) biosynthesis; L-seryl-tRNA(Sec) from L-serine and tRNA(Sec): step 1/1.</text>
</comment>
<dbReference type="STRING" id="1839801.Dform_00630"/>
<dbReference type="HAMAP" id="MF_00176">
    <property type="entry name" value="Ser_tRNA_synth_type1"/>
    <property type="match status" value="1"/>
</dbReference>
<dbReference type="EMBL" id="CP018258">
    <property type="protein sequence ID" value="APV43985.1"/>
    <property type="molecule type" value="Genomic_DNA"/>
</dbReference>
<feature type="binding site" evidence="12 13">
    <location>
        <position position="273"/>
    </location>
    <ligand>
        <name>L-serine</name>
        <dbReference type="ChEBI" id="CHEBI:33384"/>
    </ligand>
</feature>
<dbReference type="Proteomes" id="UP000185934">
    <property type="component" value="Chromosome"/>
</dbReference>
<evidence type="ECO:0000256" key="11">
    <source>
        <dbReference type="ARBA" id="ARBA00048823"/>
    </source>
</evidence>
<name>A0A1P8F6C9_9CHLR</name>
<evidence type="ECO:0000256" key="3">
    <source>
        <dbReference type="ARBA" id="ARBA00010728"/>
    </source>
</evidence>
<dbReference type="InterPro" id="IPR010978">
    <property type="entry name" value="tRNA-bd_arm"/>
</dbReference>
<dbReference type="InterPro" id="IPR042103">
    <property type="entry name" value="SerRS_1_N_sf"/>
</dbReference>
<keyword evidence="7 12" id="KW-0067">ATP-binding</keyword>
<evidence type="ECO:0000313" key="18">
    <source>
        <dbReference type="Proteomes" id="UP000185934"/>
    </source>
</evidence>
<dbReference type="NCBIfam" id="TIGR00414">
    <property type="entry name" value="serS"/>
    <property type="match status" value="1"/>
</dbReference>
<dbReference type="Gene3D" id="3.30.930.10">
    <property type="entry name" value="Bira Bifunctional Protein, Domain 2"/>
    <property type="match status" value="1"/>
</dbReference>
<dbReference type="InterPro" id="IPR002314">
    <property type="entry name" value="aa-tRNA-synt_IIb"/>
</dbReference>
<keyword evidence="4 12" id="KW-0963">Cytoplasm</keyword>
<dbReference type="PROSITE" id="PS50862">
    <property type="entry name" value="AA_TRNA_LIGASE_II"/>
    <property type="match status" value="1"/>
</dbReference>
<feature type="binding site" evidence="12 14">
    <location>
        <begin position="250"/>
        <end position="252"/>
    </location>
    <ligand>
        <name>ATP</name>
        <dbReference type="ChEBI" id="CHEBI:30616"/>
    </ligand>
</feature>
<reference evidence="17" key="1">
    <citation type="journal article" date="2017" name="Int. J. Syst. Evol. Microbiol.">
        <title>Dehalogenimonas formicexedens sp. nov., a chlorinated alkane-respiring bacterium isolated from contaminated groundwater.</title>
        <authorList>
            <person name="Key T.A."/>
            <person name="Bowman K.S."/>
            <person name="Lee I."/>
            <person name="Chun J."/>
            <person name="Albuquerque L."/>
            <person name="da Costa M.S."/>
            <person name="Rainey F.A."/>
            <person name="Moe W.M."/>
        </authorList>
    </citation>
    <scope>NUCLEOTIDE SEQUENCE</scope>
    <source>
        <strain evidence="17">NSZ-14</strain>
    </source>
</reference>
<accession>A0A1P8F6C9</accession>
<evidence type="ECO:0000256" key="4">
    <source>
        <dbReference type="ARBA" id="ARBA00022490"/>
    </source>
</evidence>
<evidence type="ECO:0000256" key="6">
    <source>
        <dbReference type="ARBA" id="ARBA00022741"/>
    </source>
</evidence>
<proteinExistence type="inferred from homology"/>
<feature type="coiled-coil region" evidence="15">
    <location>
        <begin position="30"/>
        <end position="91"/>
    </location>
</feature>
<dbReference type="PANTHER" id="PTHR43697:SF1">
    <property type="entry name" value="SERINE--TRNA LIGASE"/>
    <property type="match status" value="1"/>
</dbReference>
<comment type="catalytic activity">
    <reaction evidence="11 12">
        <text>tRNA(Ser) + L-serine + ATP = L-seryl-tRNA(Ser) + AMP + diphosphate + H(+)</text>
        <dbReference type="Rhea" id="RHEA:12292"/>
        <dbReference type="Rhea" id="RHEA-COMP:9669"/>
        <dbReference type="Rhea" id="RHEA-COMP:9703"/>
        <dbReference type="ChEBI" id="CHEBI:15378"/>
        <dbReference type="ChEBI" id="CHEBI:30616"/>
        <dbReference type="ChEBI" id="CHEBI:33019"/>
        <dbReference type="ChEBI" id="CHEBI:33384"/>
        <dbReference type="ChEBI" id="CHEBI:78442"/>
        <dbReference type="ChEBI" id="CHEBI:78533"/>
        <dbReference type="ChEBI" id="CHEBI:456215"/>
        <dbReference type="EC" id="6.1.1.11"/>
    </reaction>
</comment>
<dbReference type="InterPro" id="IPR033729">
    <property type="entry name" value="SerRS_core"/>
</dbReference>
<sequence length="411" mass="47398">MIDLKLIRDNPELVHKAVDSRQTKAPIDEIQETDRLRREKTAELDELRRQRKEQSKQRVDPEAGRALRERIAVLEETLRTLDEQLQTYLLQVPNIPQADIPYGTSEEDNIVLRYCGDVREFDFEAKPHWELGENLGLIDFERGVKLSGTRFYVLKEMGARLQRSLISLFLDLHTRKHGYREMYLPFLVKKEILYGSGNLPKFADNLYRDAIDDLWLVPTAEVPLTSLHSGEILTNDQLPIKYCAYTACFRREKMSAGKDTRGIKRGHQFDKVELYKFTEPEKSNEELEKLLDDAEDIARALGLPYRIKQLCTADIGFASSKSYDIEIWAPGIKEWLEVSSCSNCWDFQARRANIRYRRASDGKVDFVHTLNGSGLALPRVLIAVLENYQQADGSIKVPEALWPYMGTDVIK</sequence>
<feature type="binding site" evidence="13">
    <location>
        <position position="371"/>
    </location>
    <ligand>
        <name>L-serine</name>
        <dbReference type="ChEBI" id="CHEBI:33384"/>
    </ligand>
</feature>
<dbReference type="SUPFAM" id="SSF55681">
    <property type="entry name" value="Class II aaRS and biotin synthetases"/>
    <property type="match status" value="1"/>
</dbReference>
<evidence type="ECO:0000256" key="5">
    <source>
        <dbReference type="ARBA" id="ARBA00022598"/>
    </source>
</evidence>
<comment type="similarity">
    <text evidence="3 12">Belongs to the class-II aminoacyl-tRNA synthetase family. Type-1 seryl-tRNA synthetase subfamily.</text>
</comment>
<dbReference type="GO" id="GO:0016260">
    <property type="term" value="P:selenocysteine biosynthetic process"/>
    <property type="evidence" value="ECO:0007669"/>
    <property type="project" value="UniProtKB-UniRule"/>
</dbReference>
<comment type="subunit">
    <text evidence="12">Homodimer. The tRNA molecule binds across the dimer.</text>
</comment>
<keyword evidence="18" id="KW-1185">Reference proteome</keyword>
<dbReference type="GO" id="GO:0004828">
    <property type="term" value="F:serine-tRNA ligase activity"/>
    <property type="evidence" value="ECO:0007669"/>
    <property type="project" value="UniProtKB-UniRule"/>
</dbReference>
<dbReference type="KEGG" id="dfo:Dform_00630"/>
<keyword evidence="6 12" id="KW-0547">Nucleotide-binding</keyword>
<feature type="domain" description="Aminoacyl-transfer RNA synthetases class-II family profile" evidence="16">
    <location>
        <begin position="158"/>
        <end position="398"/>
    </location>
</feature>
<comment type="catalytic activity">
    <reaction evidence="10 12">
        <text>tRNA(Sec) + L-serine + ATP = L-seryl-tRNA(Sec) + AMP + diphosphate + H(+)</text>
        <dbReference type="Rhea" id="RHEA:42580"/>
        <dbReference type="Rhea" id="RHEA-COMP:9742"/>
        <dbReference type="Rhea" id="RHEA-COMP:10128"/>
        <dbReference type="ChEBI" id="CHEBI:15378"/>
        <dbReference type="ChEBI" id="CHEBI:30616"/>
        <dbReference type="ChEBI" id="CHEBI:33019"/>
        <dbReference type="ChEBI" id="CHEBI:33384"/>
        <dbReference type="ChEBI" id="CHEBI:78442"/>
        <dbReference type="ChEBI" id="CHEBI:78533"/>
        <dbReference type="ChEBI" id="CHEBI:456215"/>
        <dbReference type="EC" id="6.1.1.11"/>
    </reaction>
</comment>
<dbReference type="SUPFAM" id="SSF46589">
    <property type="entry name" value="tRNA-binding arm"/>
    <property type="match status" value="1"/>
</dbReference>
<dbReference type="GO" id="GO:0006434">
    <property type="term" value="P:seryl-tRNA aminoacylation"/>
    <property type="evidence" value="ECO:0007669"/>
    <property type="project" value="UniProtKB-UniRule"/>
</dbReference>
<dbReference type="Pfam" id="PF02403">
    <property type="entry name" value="Seryl_tRNA_N"/>
    <property type="match status" value="1"/>
</dbReference>
<dbReference type="Gene3D" id="1.10.287.40">
    <property type="entry name" value="Serine-tRNA synthetase, tRNA binding domain"/>
    <property type="match status" value="1"/>
</dbReference>
<evidence type="ECO:0000256" key="7">
    <source>
        <dbReference type="ARBA" id="ARBA00022840"/>
    </source>
</evidence>
<protein>
    <recommendedName>
        <fullName evidence="12">Serine--tRNA ligase</fullName>
        <ecNumber evidence="12">6.1.1.11</ecNumber>
    </recommendedName>
    <alternativeName>
        <fullName evidence="12">Seryl-tRNA synthetase</fullName>
        <shortName evidence="12">SerRS</shortName>
    </alternativeName>
    <alternativeName>
        <fullName evidence="12">Seryl-tRNA(Ser/Sec) synthetase</fullName>
    </alternativeName>
</protein>
<dbReference type="Pfam" id="PF00587">
    <property type="entry name" value="tRNA-synt_2b"/>
    <property type="match status" value="1"/>
</dbReference>
<evidence type="ECO:0000256" key="13">
    <source>
        <dbReference type="PIRSR" id="PIRSR001529-1"/>
    </source>
</evidence>
<organism evidence="17 18">
    <name type="scientific">Dehalogenimonas formicexedens</name>
    <dbReference type="NCBI Taxonomy" id="1839801"/>
    <lineage>
        <taxon>Bacteria</taxon>
        <taxon>Bacillati</taxon>
        <taxon>Chloroflexota</taxon>
        <taxon>Dehalococcoidia</taxon>
        <taxon>Dehalococcoidales</taxon>
        <taxon>Dehalococcoidaceae</taxon>
        <taxon>Dehalogenimonas</taxon>
    </lineage>
</organism>
<feature type="binding site" evidence="12">
    <location>
        <begin position="219"/>
        <end position="221"/>
    </location>
    <ligand>
        <name>L-serine</name>
        <dbReference type="ChEBI" id="CHEBI:33384"/>
    </ligand>
</feature>